<keyword evidence="2" id="KW-1185">Reference proteome</keyword>
<dbReference type="Gene3D" id="3.40.109.10">
    <property type="entry name" value="NADH Oxidase"/>
    <property type="match status" value="1"/>
</dbReference>
<dbReference type="SUPFAM" id="SSF55469">
    <property type="entry name" value="FMN-dependent nitroreductase-like"/>
    <property type="match status" value="2"/>
</dbReference>
<dbReference type="Proteomes" id="UP001235874">
    <property type="component" value="Chromosome"/>
</dbReference>
<dbReference type="InterPro" id="IPR050627">
    <property type="entry name" value="Nitroreductase/BluB"/>
</dbReference>
<dbReference type="GO" id="GO:0016491">
    <property type="term" value="F:oxidoreductase activity"/>
    <property type="evidence" value="ECO:0007669"/>
    <property type="project" value="InterPro"/>
</dbReference>
<dbReference type="EMBL" id="CP130472">
    <property type="protein sequence ID" value="WLS44731.1"/>
    <property type="molecule type" value="Genomic_DNA"/>
</dbReference>
<dbReference type="PANTHER" id="PTHR23026:SF123">
    <property type="entry name" value="NAD(P)H NITROREDUCTASE RV3131-RELATED"/>
    <property type="match status" value="1"/>
</dbReference>
<evidence type="ECO:0000313" key="1">
    <source>
        <dbReference type="EMBL" id="WLS44731.1"/>
    </source>
</evidence>
<evidence type="ECO:0000313" key="2">
    <source>
        <dbReference type="Proteomes" id="UP001235874"/>
    </source>
</evidence>
<accession>A0AAJ6L3I3</accession>
<dbReference type="AlphaFoldDB" id="A0AAJ6L3I3"/>
<dbReference type="Gene3D" id="3.40.109.30">
    <property type="entry name" value="putative nitroreductase (tm1586), domain 2"/>
    <property type="match status" value="1"/>
</dbReference>
<proteinExistence type="predicted"/>
<organism evidence="1 2">
    <name type="scientific">Micromonospora profundi</name>
    <dbReference type="NCBI Taxonomy" id="1420889"/>
    <lineage>
        <taxon>Bacteria</taxon>
        <taxon>Bacillati</taxon>
        <taxon>Actinomycetota</taxon>
        <taxon>Actinomycetes</taxon>
        <taxon>Micromonosporales</taxon>
        <taxon>Micromonosporaceae</taxon>
        <taxon>Micromonospora</taxon>
    </lineage>
</organism>
<dbReference type="RefSeq" id="WP_306271921.1">
    <property type="nucleotide sequence ID" value="NZ_CP130472.1"/>
</dbReference>
<dbReference type="PANTHER" id="PTHR23026">
    <property type="entry name" value="NADPH NITROREDUCTASE"/>
    <property type="match status" value="1"/>
</dbReference>
<dbReference type="KEGG" id="mprn:Q3V37_25615"/>
<name>A0AAJ6L3I3_9ACTN</name>
<dbReference type="NCBIfam" id="NF047509">
    <property type="entry name" value="Rv3131_FMN_oxido"/>
    <property type="match status" value="1"/>
</dbReference>
<dbReference type="InterPro" id="IPR000415">
    <property type="entry name" value="Nitroreductase-like"/>
</dbReference>
<sequence length="316" mass="34886">MNVLARCVAAATLAPSLHNSQPWRFRITGRDVRVYADHSRQLDALDASGRELLISVGAALFTLRLALRAQGWRTTYALFPEPDSPHLVARVLLDREDPPPETVTTLAEAIARRHTNRWPFADSVVSADAIEELRLAAADQGAALTIAGPVARNAILGLGHQAERHLRNEGRYRAELSRWTRPTPGRHDGVPPAAIGPWDAIERMPIRDFGLVHPQPWRTNEFFEAHPTIAVLATLGDGPENWVRAGQALQHVLLVATRLRLATTPISQPIEVPAIRELLTDTAADRWAQMIIRIGYGPQAAVTPRRPLSEVLESDQ</sequence>
<protein>
    <submittedName>
        <fullName evidence="1">Nitroreductase family protein</fullName>
    </submittedName>
</protein>
<reference evidence="1 2" key="1">
    <citation type="submission" date="2023-07" db="EMBL/GenBank/DDBJ databases">
        <title>Micromonospora profundi TRM 95458 converts glycerol to a new osmotic compound.</title>
        <authorList>
            <person name="Lu D."/>
        </authorList>
    </citation>
    <scope>NUCLEOTIDE SEQUENCE [LARGE SCALE GENOMIC DNA]</scope>
    <source>
        <strain evidence="1 2">TRM95458</strain>
    </source>
</reference>
<gene>
    <name evidence="1" type="ORF">Q3V37_25615</name>
</gene>